<reference evidence="8 9" key="1">
    <citation type="submission" date="2018-06" db="EMBL/GenBank/DDBJ databases">
        <authorList>
            <consortium name="Pathogen Informatics"/>
            <person name="Doyle S."/>
        </authorList>
    </citation>
    <scope>NUCLEOTIDE SEQUENCE [LARGE SCALE GENOMIC DNA]</scope>
    <source>
        <strain evidence="8 9">NCTC11820</strain>
    </source>
</reference>
<dbReference type="Gene3D" id="3.40.50.300">
    <property type="entry name" value="P-loop containing nucleotide triphosphate hydrolases"/>
    <property type="match status" value="2"/>
</dbReference>
<evidence type="ECO:0000256" key="4">
    <source>
        <dbReference type="ARBA" id="ARBA00022840"/>
    </source>
</evidence>
<feature type="region of interest" description="Disordered" evidence="5">
    <location>
        <begin position="844"/>
        <end position="869"/>
    </location>
</feature>
<dbReference type="InterPro" id="IPR024590">
    <property type="entry name" value="HrpA_C"/>
</dbReference>
<gene>
    <name evidence="8" type="ORF">NCTC11820_00078</name>
</gene>
<dbReference type="SUPFAM" id="SSF52540">
    <property type="entry name" value="P-loop containing nucleoside triphosphate hydrolases"/>
    <property type="match status" value="1"/>
</dbReference>
<dbReference type="Proteomes" id="UP000250245">
    <property type="component" value="Unassembled WGS sequence"/>
</dbReference>
<dbReference type="InterPro" id="IPR011709">
    <property type="entry name" value="DEAD-box_helicase_OB_fold"/>
</dbReference>
<evidence type="ECO:0000313" key="8">
    <source>
        <dbReference type="EMBL" id="SQB63312.1"/>
    </source>
</evidence>
<keyword evidence="2" id="KW-0378">Hydrolase</keyword>
<dbReference type="Pfam" id="PF00270">
    <property type="entry name" value="DEAD"/>
    <property type="match status" value="1"/>
</dbReference>
<evidence type="ECO:0000313" key="9">
    <source>
        <dbReference type="Proteomes" id="UP000250245"/>
    </source>
</evidence>
<keyword evidence="4" id="KW-0067">ATP-binding</keyword>
<dbReference type="InterPro" id="IPR003593">
    <property type="entry name" value="AAA+_ATPase"/>
</dbReference>
<dbReference type="InterPro" id="IPR048333">
    <property type="entry name" value="HA2_WH"/>
</dbReference>
<evidence type="ECO:0000256" key="5">
    <source>
        <dbReference type="SAM" id="MobiDB-lite"/>
    </source>
</evidence>
<feature type="domain" description="Helicase C-terminal" evidence="7">
    <location>
        <begin position="229"/>
        <end position="409"/>
    </location>
</feature>
<dbReference type="Pfam" id="PF21010">
    <property type="entry name" value="HA2_C"/>
    <property type="match status" value="1"/>
</dbReference>
<dbReference type="CDD" id="cd18791">
    <property type="entry name" value="SF2_C_RHA"/>
    <property type="match status" value="1"/>
</dbReference>
<dbReference type="InterPro" id="IPR014001">
    <property type="entry name" value="Helicase_ATP-bd"/>
</dbReference>
<dbReference type="GO" id="GO:0016787">
    <property type="term" value="F:hydrolase activity"/>
    <property type="evidence" value="ECO:0007669"/>
    <property type="project" value="UniProtKB-KW"/>
</dbReference>
<keyword evidence="3 8" id="KW-0347">Helicase</keyword>
<dbReference type="SMART" id="SM00490">
    <property type="entry name" value="HELICc"/>
    <property type="match status" value="1"/>
</dbReference>
<dbReference type="Pfam" id="PF11898">
    <property type="entry name" value="DUF3418"/>
    <property type="match status" value="3"/>
</dbReference>
<dbReference type="GeneID" id="55564770"/>
<dbReference type="NCBIfam" id="TIGR01967">
    <property type="entry name" value="DEAH_box_HrpA"/>
    <property type="match status" value="1"/>
</dbReference>
<dbReference type="RefSeq" id="WP_013188861.1">
    <property type="nucleotide sequence ID" value="NZ_CP068112.1"/>
</dbReference>
<accession>A0A2X2Y5Y4</accession>
<evidence type="ECO:0000259" key="6">
    <source>
        <dbReference type="PROSITE" id="PS51192"/>
    </source>
</evidence>
<dbReference type="FunFam" id="1.20.120.1080:FF:000005">
    <property type="entry name" value="ATP-dependent helicase HrpA"/>
    <property type="match status" value="1"/>
</dbReference>
<dbReference type="GO" id="GO:0005524">
    <property type="term" value="F:ATP binding"/>
    <property type="evidence" value="ECO:0007669"/>
    <property type="project" value="UniProtKB-KW"/>
</dbReference>
<dbReference type="EMBL" id="UASJ01000001">
    <property type="protein sequence ID" value="SQB63312.1"/>
    <property type="molecule type" value="Genomic_DNA"/>
</dbReference>
<name>A0A2X2Y5Y4_9ACTO</name>
<dbReference type="AlphaFoldDB" id="A0A2X2Y5Y4"/>
<dbReference type="Pfam" id="PF00271">
    <property type="entry name" value="Helicase_C"/>
    <property type="match status" value="1"/>
</dbReference>
<dbReference type="GO" id="GO:0003723">
    <property type="term" value="F:RNA binding"/>
    <property type="evidence" value="ECO:0007669"/>
    <property type="project" value="TreeGrafter"/>
</dbReference>
<dbReference type="PROSITE" id="PS51192">
    <property type="entry name" value="HELICASE_ATP_BIND_1"/>
    <property type="match status" value="1"/>
</dbReference>
<dbReference type="Pfam" id="PF07717">
    <property type="entry name" value="OB_NTP_bind"/>
    <property type="match status" value="1"/>
</dbReference>
<evidence type="ECO:0000256" key="3">
    <source>
        <dbReference type="ARBA" id="ARBA00022806"/>
    </source>
</evidence>
<organism evidence="8 9">
    <name type="scientific">Mobiluncus curtisii</name>
    <dbReference type="NCBI Taxonomy" id="2051"/>
    <lineage>
        <taxon>Bacteria</taxon>
        <taxon>Bacillati</taxon>
        <taxon>Actinomycetota</taxon>
        <taxon>Actinomycetes</taxon>
        <taxon>Actinomycetales</taxon>
        <taxon>Actinomycetaceae</taxon>
        <taxon>Mobiluncus</taxon>
    </lineage>
</organism>
<dbReference type="InterPro" id="IPR011545">
    <property type="entry name" value="DEAD/DEAH_box_helicase_dom"/>
</dbReference>
<dbReference type="InterPro" id="IPR007502">
    <property type="entry name" value="Helicase-assoc_dom"/>
</dbReference>
<dbReference type="PANTHER" id="PTHR18934:SF99">
    <property type="entry name" value="ATP-DEPENDENT RNA HELICASE DHX37-RELATED"/>
    <property type="match status" value="1"/>
</dbReference>
<dbReference type="InterPro" id="IPR010222">
    <property type="entry name" value="RNA_helicase_HrpA"/>
</dbReference>
<dbReference type="PANTHER" id="PTHR18934">
    <property type="entry name" value="ATP-DEPENDENT RNA HELICASE"/>
    <property type="match status" value="1"/>
</dbReference>
<dbReference type="PROSITE" id="PS51194">
    <property type="entry name" value="HELICASE_CTER"/>
    <property type="match status" value="1"/>
</dbReference>
<feature type="domain" description="Helicase ATP-binding" evidence="6">
    <location>
        <begin position="21"/>
        <end position="184"/>
    </location>
</feature>
<dbReference type="GO" id="GO:0003724">
    <property type="term" value="F:RNA helicase activity"/>
    <property type="evidence" value="ECO:0007669"/>
    <property type="project" value="InterPro"/>
</dbReference>
<sequence length="1275" mass="143008">MSLELSYPSDLPLSEARPRILAALRQHQVVVISGATGSGKTTQLPKMCLEVGRGTRGMIGHTQPRRLAARTVASRIASELGQSLGSTVGYQVRFRQTLGPETQIKLMTDGILLAEISHDPLLKQYDALIIDEAHERSLNIDFILGYLQRLVVKRPDLLVIITSATIDSERFATAFGPDTPIIEVAGRTYPVEVRYRPLVDIDDGESGAGDDSEETSVITEPGEIDQVTGILRAVDELCREGPGDILVFLAGERDIRDTAQALQGHLGRRYVAPGQRTSVPGAVEVLPLYSRLSETEQKRVFAPHPYRRIVLATNVAETSLTVPGIIYVVDPGVARISRYSNKTRVQRLPIEPISQASANQRKGRCGRVAPGVCIRLYSEADFLSRPAYTEPEIQRTSLSSVILQMAALGLGEVADFPFLDPPSPRSITDGVTELSQLGALDTRQKPARLTRLGRKLSRFPLDPRLARILVEADHLGVIDLAVVVVAALAMQDVRERPTERKTEADLAHARFEDERSDFLGYLKLWSYLQDRIEMLSASAFRRLCSREFFHFLRVREWIDLVAELRGMCREVGIKTQEITEINLDQVDVERLHQAILSGMLTQIGFWSETKREYRGAHGTRFVVWPGSGLSRKHYDWVMAAELVETSRLFARTVAKVEPEWIERAGRHLLTRTYFDSYWSTRFGCAMIHERVSLFGMVLSADRSLPLASLRDTVVEGTPARTLARELFIRHGIVRGEWRSVYPFRQENQRRLEMAAEARRRRQIPGEVDPYSLEKWLETRIDPAVTSGATFEAWWKDQRLKHPDWLEYPWDLLVPDNGENAEQFPDFWQAGEHLLPLAYTFSGKRGPTPEVANRRNASGSKGKKSHKTTEREIDTVDLPEGVTIIIDEAILESVNSQGFDWPIPGSLRDYLLACVKALPKAVRKYVVPAANFVDEILPSFEQFVNEPPQERPIFDEIFAQGVTAFRHVDLTETDLVAMHAAMEESQRNHFAIVGRGGKVLALGDDFQALRDRLIVKTTQEQSKVWAQQEAEKAKVERPRDFAQQLSQALCLTETRVSTRWRGAEAAALAASPYPSTSALIAAAQSAAGRALVEEYLAEGHSLTDDTDLAKLREWAIDRYEDQVYRILQAVVSAMQAQGELEQQLRNATGPSLTATKADIVNHVNQLVGGDFLARTPAKWLPQLARYLRADTLRLDKARRNSAGDTQLAARFAEVTTAFDAAATAVKARPFNAETHRRLQELRWLLEEYRVQTFAQQLGTIEKVSAKRINKQILALK</sequence>
<dbReference type="Pfam" id="PF04408">
    <property type="entry name" value="WHD_HA2"/>
    <property type="match status" value="1"/>
</dbReference>
<proteinExistence type="predicted"/>
<evidence type="ECO:0000256" key="1">
    <source>
        <dbReference type="ARBA" id="ARBA00022741"/>
    </source>
</evidence>
<protein>
    <submittedName>
        <fullName evidence="8">ATP-dependent RNA helicase HrpA</fullName>
    </submittedName>
</protein>
<dbReference type="SMART" id="SM00382">
    <property type="entry name" value="AAA"/>
    <property type="match status" value="1"/>
</dbReference>
<dbReference type="SMART" id="SM00847">
    <property type="entry name" value="HA2"/>
    <property type="match status" value="1"/>
</dbReference>
<dbReference type="InterPro" id="IPR001650">
    <property type="entry name" value="Helicase_C-like"/>
</dbReference>
<dbReference type="InterPro" id="IPR027417">
    <property type="entry name" value="P-loop_NTPase"/>
</dbReference>
<dbReference type="SMART" id="SM00487">
    <property type="entry name" value="DEXDc"/>
    <property type="match status" value="1"/>
</dbReference>
<keyword evidence="1" id="KW-0547">Nucleotide-binding</keyword>
<evidence type="ECO:0000256" key="2">
    <source>
        <dbReference type="ARBA" id="ARBA00022801"/>
    </source>
</evidence>
<evidence type="ECO:0000259" key="7">
    <source>
        <dbReference type="PROSITE" id="PS51194"/>
    </source>
</evidence>
<dbReference type="Gene3D" id="1.20.120.1080">
    <property type="match status" value="1"/>
</dbReference>